<dbReference type="AlphaFoldDB" id="A0AAN9SVA6"/>
<sequence length="69" mass="7648">MTIVHFIDQMKSYQEIGLIDLVRTKSFANCIFSSSICCTWDAPCCPEHTTSIVEGSLVSLEQVPSSVHL</sequence>
<accession>A0AAN9SVA6</accession>
<name>A0AAN9SVA6_PSOTE</name>
<comment type="caution">
    <text evidence="1">The sequence shown here is derived from an EMBL/GenBank/DDBJ whole genome shotgun (WGS) entry which is preliminary data.</text>
</comment>
<evidence type="ECO:0000313" key="1">
    <source>
        <dbReference type="EMBL" id="KAK7405841.1"/>
    </source>
</evidence>
<keyword evidence="2" id="KW-1185">Reference proteome</keyword>
<reference evidence="1 2" key="1">
    <citation type="submission" date="2024-01" db="EMBL/GenBank/DDBJ databases">
        <title>The genomes of 5 underutilized Papilionoideae crops provide insights into root nodulation and disease resistanc.</title>
        <authorList>
            <person name="Jiang F."/>
        </authorList>
    </citation>
    <scope>NUCLEOTIDE SEQUENCE [LARGE SCALE GENOMIC DNA]</scope>
    <source>
        <strain evidence="1">DUOXIRENSHENG_FW03</strain>
        <tissue evidence="1">Leaves</tissue>
    </source>
</reference>
<gene>
    <name evidence="1" type="ORF">VNO78_07451</name>
</gene>
<protein>
    <submittedName>
        <fullName evidence="1">Uncharacterized protein</fullName>
    </submittedName>
</protein>
<dbReference type="EMBL" id="JAYMYS010000002">
    <property type="protein sequence ID" value="KAK7405841.1"/>
    <property type="molecule type" value="Genomic_DNA"/>
</dbReference>
<evidence type="ECO:0000313" key="2">
    <source>
        <dbReference type="Proteomes" id="UP001386955"/>
    </source>
</evidence>
<proteinExistence type="predicted"/>
<organism evidence="1 2">
    <name type="scientific">Psophocarpus tetragonolobus</name>
    <name type="common">Winged bean</name>
    <name type="synonym">Dolichos tetragonolobus</name>
    <dbReference type="NCBI Taxonomy" id="3891"/>
    <lineage>
        <taxon>Eukaryota</taxon>
        <taxon>Viridiplantae</taxon>
        <taxon>Streptophyta</taxon>
        <taxon>Embryophyta</taxon>
        <taxon>Tracheophyta</taxon>
        <taxon>Spermatophyta</taxon>
        <taxon>Magnoliopsida</taxon>
        <taxon>eudicotyledons</taxon>
        <taxon>Gunneridae</taxon>
        <taxon>Pentapetalae</taxon>
        <taxon>rosids</taxon>
        <taxon>fabids</taxon>
        <taxon>Fabales</taxon>
        <taxon>Fabaceae</taxon>
        <taxon>Papilionoideae</taxon>
        <taxon>50 kb inversion clade</taxon>
        <taxon>NPAAA clade</taxon>
        <taxon>indigoferoid/millettioid clade</taxon>
        <taxon>Phaseoleae</taxon>
        <taxon>Psophocarpus</taxon>
    </lineage>
</organism>
<dbReference type="Proteomes" id="UP001386955">
    <property type="component" value="Unassembled WGS sequence"/>
</dbReference>